<keyword evidence="2 5" id="KW-0813">Transport</keyword>
<evidence type="ECO:0000256" key="1">
    <source>
        <dbReference type="ARBA" id="ARBA00010066"/>
    </source>
</evidence>
<dbReference type="OrthoDB" id="250802at2759"/>
<evidence type="ECO:0000256" key="3">
    <source>
        <dbReference type="ARBA" id="ARBA00022781"/>
    </source>
</evidence>
<evidence type="ECO:0000256" key="2">
    <source>
        <dbReference type="ARBA" id="ARBA00022448"/>
    </source>
</evidence>
<name>A0A0F2M9B0_SPOSC</name>
<gene>
    <name evidence="7" type="ORF">SPSK_09856</name>
</gene>
<reference evidence="7 8" key="1">
    <citation type="journal article" date="2014" name="BMC Genomics">
        <title>Comparative genomics of the major fungal agents of human and animal Sporotrichosis: Sporothrix schenckii and Sporothrix brasiliensis.</title>
        <authorList>
            <person name="Teixeira M.M."/>
            <person name="de Almeida L.G."/>
            <person name="Kubitschek-Barreira P."/>
            <person name="Alves F.L."/>
            <person name="Kioshima E.S."/>
            <person name="Abadio A.K."/>
            <person name="Fernandes L."/>
            <person name="Derengowski L.S."/>
            <person name="Ferreira K.S."/>
            <person name="Souza R.C."/>
            <person name="Ruiz J.C."/>
            <person name="de Andrade N.C."/>
            <person name="Paes H.C."/>
            <person name="Nicola A.M."/>
            <person name="Albuquerque P."/>
            <person name="Gerber A.L."/>
            <person name="Martins V.P."/>
            <person name="Peconick L.D."/>
            <person name="Neto A.V."/>
            <person name="Chaucanez C.B."/>
            <person name="Silva P.A."/>
            <person name="Cunha O.L."/>
            <person name="de Oliveira F.F."/>
            <person name="dos Santos T.C."/>
            <person name="Barros A.L."/>
            <person name="Soares M.A."/>
            <person name="de Oliveira L.M."/>
            <person name="Marini M.M."/>
            <person name="Villalobos-Duno H."/>
            <person name="Cunha M.M."/>
            <person name="de Hoog S."/>
            <person name="da Silveira J.F."/>
            <person name="Henrissat B."/>
            <person name="Nino-Vega G.A."/>
            <person name="Cisalpino P.S."/>
            <person name="Mora-Montes H.M."/>
            <person name="Almeida S.R."/>
            <person name="Stajich J.E."/>
            <person name="Lopes-Bezerra L.M."/>
            <person name="Vasconcelos A.T."/>
            <person name="Felipe M.S."/>
        </authorList>
    </citation>
    <scope>NUCLEOTIDE SEQUENCE [LARGE SCALE GENOMIC DNA]</scope>
    <source>
        <strain evidence="7 8">1099-18</strain>
    </source>
</reference>
<organism evidence="7 8">
    <name type="scientific">Sporothrix schenckii 1099-18</name>
    <dbReference type="NCBI Taxonomy" id="1397361"/>
    <lineage>
        <taxon>Eukaryota</taxon>
        <taxon>Fungi</taxon>
        <taxon>Dikarya</taxon>
        <taxon>Ascomycota</taxon>
        <taxon>Pezizomycotina</taxon>
        <taxon>Sordariomycetes</taxon>
        <taxon>Sordariomycetidae</taxon>
        <taxon>Ophiostomatales</taxon>
        <taxon>Ophiostomataceae</taxon>
        <taxon>Sporothrix</taxon>
    </lineage>
</organism>
<dbReference type="AlphaFoldDB" id="A0A0F2M9B0"/>
<dbReference type="VEuPathDB" id="FungiDB:SPSK_09856"/>
<dbReference type="GO" id="GO:0016887">
    <property type="term" value="F:ATP hydrolysis activity"/>
    <property type="evidence" value="ECO:0007669"/>
    <property type="project" value="TreeGrafter"/>
</dbReference>
<evidence type="ECO:0000256" key="6">
    <source>
        <dbReference type="SAM" id="MobiDB-lite"/>
    </source>
</evidence>
<dbReference type="NCBIfam" id="TIGR01147">
    <property type="entry name" value="V_ATP_synt_G"/>
    <property type="match status" value="1"/>
</dbReference>
<evidence type="ECO:0000256" key="4">
    <source>
        <dbReference type="ARBA" id="ARBA00023065"/>
    </source>
</evidence>
<evidence type="ECO:0000313" key="8">
    <source>
        <dbReference type="Proteomes" id="UP000033710"/>
    </source>
</evidence>
<comment type="subunit">
    <text evidence="5">V-ATPase is a heteromultimeric enzyme made up of two complexes: the ATP-hydrolytic V1 complex and the proton translocation V0 complex.</text>
</comment>
<evidence type="ECO:0000313" key="7">
    <source>
        <dbReference type="EMBL" id="KJR84746.1"/>
    </source>
</evidence>
<feature type="region of interest" description="Disordered" evidence="6">
    <location>
        <begin position="104"/>
        <end position="123"/>
    </location>
</feature>
<dbReference type="Pfam" id="PF03179">
    <property type="entry name" value="V-ATPase_G"/>
    <property type="match status" value="1"/>
</dbReference>
<proteinExistence type="inferred from homology"/>
<comment type="function">
    <text evidence="5">Subunit of the V1 complex of vacuolar(H+)-ATPase (V-ATPase), a multisubunit enzyme composed of a peripheral complex (V1) that hydrolyzes ATP and a membrane integral complex (V0) that translocates protons. V-ATPase is responsible for acidifying and maintaining the pH of intracellular compartments and in some cell types, is targeted to the plasma membrane, where it is responsible for acidifying the extracellular environment.</text>
</comment>
<protein>
    <recommendedName>
        <fullName evidence="5">V-type proton ATPase subunit G</fullName>
    </recommendedName>
</protein>
<dbReference type="KEGG" id="ssck:SPSK_09856"/>
<dbReference type="InterPro" id="IPR005124">
    <property type="entry name" value="V-ATPase_G"/>
</dbReference>
<keyword evidence="4 5" id="KW-0406">Ion transport</keyword>
<dbReference type="EMBL" id="AXCR01000007">
    <property type="protein sequence ID" value="KJR84746.1"/>
    <property type="molecule type" value="Genomic_DNA"/>
</dbReference>
<dbReference type="GO" id="GO:0000221">
    <property type="term" value="C:vacuolar proton-transporting V-type ATPase, V1 domain"/>
    <property type="evidence" value="ECO:0007669"/>
    <property type="project" value="TreeGrafter"/>
</dbReference>
<dbReference type="GO" id="GO:0046961">
    <property type="term" value="F:proton-transporting ATPase activity, rotational mechanism"/>
    <property type="evidence" value="ECO:0007669"/>
    <property type="project" value="InterPro"/>
</dbReference>
<sequence>MEMRSFMQSECIYEDGPWTTTDDIVPELLGRAKSRPDCAERCVILAAQGLSFLWRDDEVSKLTSSSCAAREFRTKRVREARDEARKEIDEYKAQKEAEFKKFEAEHTQGNKAAEEEASREAEAKIQEIKAAGKKSQDKVVKDLLTAVLSANPVPPSKA</sequence>
<dbReference type="Gene3D" id="1.20.5.2950">
    <property type="match status" value="1"/>
</dbReference>
<dbReference type="PANTHER" id="PTHR12713:SF11">
    <property type="entry name" value="V-TYPE PROTON ATPASE SUBUNIT G"/>
    <property type="match status" value="1"/>
</dbReference>
<accession>A0A0F2M9B0</accession>
<evidence type="ECO:0000256" key="5">
    <source>
        <dbReference type="RuleBase" id="RU364019"/>
    </source>
</evidence>
<comment type="similarity">
    <text evidence="1 5">Belongs to the V-ATPase G subunit family.</text>
</comment>
<dbReference type="RefSeq" id="XP_016587422.1">
    <property type="nucleotide sequence ID" value="XM_016736424.1"/>
</dbReference>
<reference evidence="7 8" key="2">
    <citation type="journal article" date="2015" name="Eukaryot. Cell">
        <title>Asexual propagation of a virulent clone complex in a human and feline outbreak of sporotrichosis.</title>
        <authorList>
            <person name="Teixeira Mde M."/>
            <person name="Rodrigues A.M."/>
            <person name="Tsui C.K."/>
            <person name="de Almeida L.G."/>
            <person name="Van Diepeningen A.D."/>
            <person name="van den Ende B.G."/>
            <person name="Fernandes G.F."/>
            <person name="Kano R."/>
            <person name="Hamelin R.C."/>
            <person name="Lopes-Bezerra L.M."/>
            <person name="Vasconcelos A.T."/>
            <person name="de Hoog S."/>
            <person name="de Camargo Z.P."/>
            <person name="Felipe M.S."/>
        </authorList>
    </citation>
    <scope>NUCLEOTIDE SEQUENCE [LARGE SCALE GENOMIC DNA]</scope>
    <source>
        <strain evidence="7 8">1099-18</strain>
    </source>
</reference>
<keyword evidence="3 5" id="KW-0375">Hydrogen ion transport</keyword>
<dbReference type="GeneID" id="27671701"/>
<dbReference type="PANTHER" id="PTHR12713">
    <property type="entry name" value="VACUOLAR ATP SYNTHASE SUBUNIT G"/>
    <property type="match status" value="1"/>
</dbReference>
<comment type="caution">
    <text evidence="7">The sequence shown here is derived from an EMBL/GenBank/DDBJ whole genome shotgun (WGS) entry which is preliminary data.</text>
</comment>
<dbReference type="Proteomes" id="UP000033710">
    <property type="component" value="Unassembled WGS sequence"/>
</dbReference>